<dbReference type="Pfam" id="PF11288">
    <property type="entry name" value="DUF3089"/>
    <property type="match status" value="1"/>
</dbReference>
<dbReference type="Proteomes" id="UP000515344">
    <property type="component" value="Chromosome"/>
</dbReference>
<dbReference type="InterPro" id="IPR029058">
    <property type="entry name" value="AB_hydrolase_fold"/>
</dbReference>
<protein>
    <submittedName>
        <fullName evidence="1">DUF3089 domain-containing protein</fullName>
    </submittedName>
</protein>
<evidence type="ECO:0000313" key="1">
    <source>
        <dbReference type="EMBL" id="QNA44652.1"/>
    </source>
</evidence>
<dbReference type="EMBL" id="CP060007">
    <property type="protein sequence ID" value="QNA44652.1"/>
    <property type="molecule type" value="Genomic_DNA"/>
</dbReference>
<evidence type="ECO:0000313" key="2">
    <source>
        <dbReference type="Proteomes" id="UP000515344"/>
    </source>
</evidence>
<dbReference type="SUPFAM" id="SSF53474">
    <property type="entry name" value="alpha/beta-Hydrolases"/>
    <property type="match status" value="1"/>
</dbReference>
<gene>
    <name evidence="1" type="ORF">H4075_00195</name>
</gene>
<dbReference type="KEGG" id="lacs:H4075_00195"/>
<keyword evidence="2" id="KW-1185">Reference proteome</keyword>
<dbReference type="InterPro" id="IPR021440">
    <property type="entry name" value="DUF3089"/>
</dbReference>
<sequence length="316" mass="36340">MADSVPDYSDLRFWAAHPSKKDPSDSIPKSFLKESKDSSADVFFIHPTSLTSKALAGKVWNASLNNDTLNAKTDYTSILYQASIFNGSCRVFAPRYRQAHIYSFYSIEQAQSQAALELAYADVKNAFLYYLEKHHSNRPIIIASHSQGTYHAGRLLREFFENKPLSNKLVCAYIIGLGVPLNYFSVMEPCRNPTETNCFVTWRTFRKGYLPDYVQKEEGKTWSVNPLSWSLSDSAIARKENLGAVLFRFNKTYKYTNGAKNHNGVVWINRPCFFYSIFLRTKNYHAGDLNLFYYSIRKNVSDRIEAYQKNHLIQSK</sequence>
<organism evidence="1 2">
    <name type="scientific">Lacibacter sediminis</name>
    <dbReference type="NCBI Taxonomy" id="2760713"/>
    <lineage>
        <taxon>Bacteria</taxon>
        <taxon>Pseudomonadati</taxon>
        <taxon>Bacteroidota</taxon>
        <taxon>Chitinophagia</taxon>
        <taxon>Chitinophagales</taxon>
        <taxon>Chitinophagaceae</taxon>
        <taxon>Lacibacter</taxon>
    </lineage>
</organism>
<accession>A0A7G5XGP9</accession>
<proteinExistence type="predicted"/>
<reference evidence="2" key="1">
    <citation type="submission" date="2020-08" db="EMBL/GenBank/DDBJ databases">
        <title>Lacibacter sp. S13-6-6 genome sequencing.</title>
        <authorList>
            <person name="Jin L."/>
        </authorList>
    </citation>
    <scope>NUCLEOTIDE SEQUENCE [LARGE SCALE GENOMIC DNA]</scope>
    <source>
        <strain evidence="2">S13-6-6</strain>
    </source>
</reference>
<name>A0A7G5XGP9_9BACT</name>
<dbReference type="AlphaFoldDB" id="A0A7G5XGP9"/>
<dbReference type="RefSeq" id="WP_182803024.1">
    <property type="nucleotide sequence ID" value="NZ_CP060007.1"/>
</dbReference>